<dbReference type="EMBL" id="KB742427">
    <property type="protein sequence ID" value="EOB08714.1"/>
    <property type="molecule type" value="Genomic_DNA"/>
</dbReference>
<dbReference type="InterPro" id="IPR037760">
    <property type="entry name" value="SMKR1"/>
</dbReference>
<gene>
    <name evidence="2" type="ORF">Anapl_10451</name>
</gene>
<reference evidence="3" key="1">
    <citation type="journal article" date="2013" name="Nat. Genet.">
        <title>The duck genome and transcriptome provide insight into an avian influenza virus reservoir species.</title>
        <authorList>
            <person name="Huang Y."/>
            <person name="Li Y."/>
            <person name="Burt D.W."/>
            <person name="Chen H."/>
            <person name="Zhang Y."/>
            <person name="Qian W."/>
            <person name="Kim H."/>
            <person name="Gan S."/>
            <person name="Zhao Y."/>
            <person name="Li J."/>
            <person name="Yi K."/>
            <person name="Feng H."/>
            <person name="Zhu P."/>
            <person name="Li B."/>
            <person name="Liu Q."/>
            <person name="Fairley S."/>
            <person name="Magor K.E."/>
            <person name="Du Z."/>
            <person name="Hu X."/>
            <person name="Goodman L."/>
            <person name="Tafer H."/>
            <person name="Vignal A."/>
            <person name="Lee T."/>
            <person name="Kim K.W."/>
            <person name="Sheng Z."/>
            <person name="An Y."/>
            <person name="Searle S."/>
            <person name="Herrero J."/>
            <person name="Groenen M.A."/>
            <person name="Crooijmans R.P."/>
            <person name="Faraut T."/>
            <person name="Cai Q."/>
            <person name="Webster R.G."/>
            <person name="Aldridge J.R."/>
            <person name="Warren W.C."/>
            <person name="Bartschat S."/>
            <person name="Kehr S."/>
            <person name="Marz M."/>
            <person name="Stadler P.F."/>
            <person name="Smith J."/>
            <person name="Kraus R.H."/>
            <person name="Zhao Y."/>
            <person name="Ren L."/>
            <person name="Fei J."/>
            <person name="Morisson M."/>
            <person name="Kaiser P."/>
            <person name="Griffin D.K."/>
            <person name="Rao M."/>
            <person name="Pitel F."/>
            <person name="Wang J."/>
            <person name="Li N."/>
        </authorList>
    </citation>
    <scope>NUCLEOTIDE SEQUENCE [LARGE SCALE GENOMIC DNA]</scope>
</reference>
<protein>
    <recommendedName>
        <fullName evidence="4">Small lysine-rich protein 1</fullName>
    </recommendedName>
</protein>
<proteinExistence type="predicted"/>
<dbReference type="AlphaFoldDB" id="R0LSI8"/>
<dbReference type="PANTHER" id="PTHR37932">
    <property type="entry name" value="SMALL LYSINE-RICH PROTEIN 1"/>
    <property type="match status" value="1"/>
</dbReference>
<feature type="compositionally biased region" description="Basic residues" evidence="1">
    <location>
        <begin position="51"/>
        <end position="67"/>
    </location>
</feature>
<dbReference type="PANTHER" id="PTHR37932:SF1">
    <property type="entry name" value="SMALL LYSINE-RICH PROTEIN 1"/>
    <property type="match status" value="1"/>
</dbReference>
<sequence>MRGWAPWHLLGDLLGDPLRDHKICAGKLRVLDPGKAQSYLSGGSVLLGKSSKPKRAKGKSSKKKGKKAVKDVDILSPAAMLNAYYVCHNAPACLELRGFPWPGSPKKKGKKRNNCRTKDWKEQKVRSCRGDTANLLPSFSVLDVACPDQPRHPHGVRAKLPTLQLTKCTFVLAFGVKYFGIGVSEWFWEQQDACVDVVPPLRDRVLQSIAAGSALPQVFLVDAGGKKHNEMT</sequence>
<evidence type="ECO:0000256" key="1">
    <source>
        <dbReference type="SAM" id="MobiDB-lite"/>
    </source>
</evidence>
<evidence type="ECO:0000313" key="3">
    <source>
        <dbReference type="Proteomes" id="UP000296049"/>
    </source>
</evidence>
<evidence type="ECO:0008006" key="4">
    <source>
        <dbReference type="Google" id="ProtNLM"/>
    </source>
</evidence>
<feature type="region of interest" description="Disordered" evidence="1">
    <location>
        <begin position="46"/>
        <end position="68"/>
    </location>
</feature>
<evidence type="ECO:0000313" key="2">
    <source>
        <dbReference type="EMBL" id="EOB08714.1"/>
    </source>
</evidence>
<keyword evidence="3" id="KW-1185">Reference proteome</keyword>
<dbReference type="Proteomes" id="UP000296049">
    <property type="component" value="Unassembled WGS sequence"/>
</dbReference>
<organism evidence="2 3">
    <name type="scientific">Anas platyrhynchos</name>
    <name type="common">Mallard</name>
    <name type="synonym">Anas boschas</name>
    <dbReference type="NCBI Taxonomy" id="8839"/>
    <lineage>
        <taxon>Eukaryota</taxon>
        <taxon>Metazoa</taxon>
        <taxon>Chordata</taxon>
        <taxon>Craniata</taxon>
        <taxon>Vertebrata</taxon>
        <taxon>Euteleostomi</taxon>
        <taxon>Archelosauria</taxon>
        <taxon>Archosauria</taxon>
        <taxon>Dinosauria</taxon>
        <taxon>Saurischia</taxon>
        <taxon>Theropoda</taxon>
        <taxon>Coelurosauria</taxon>
        <taxon>Aves</taxon>
        <taxon>Neognathae</taxon>
        <taxon>Galloanserae</taxon>
        <taxon>Anseriformes</taxon>
        <taxon>Anatidae</taxon>
        <taxon>Anatinae</taxon>
        <taxon>Anas</taxon>
    </lineage>
</organism>
<name>R0LSI8_ANAPL</name>
<accession>R0LSI8</accession>